<name>A0ABN2BYR4_9ACTN</name>
<dbReference type="Proteomes" id="UP001501470">
    <property type="component" value="Unassembled WGS sequence"/>
</dbReference>
<proteinExistence type="predicted"/>
<evidence type="ECO:0000256" key="3">
    <source>
        <dbReference type="ARBA" id="ARBA00022989"/>
    </source>
</evidence>
<keyword evidence="6" id="KW-1185">Reference proteome</keyword>
<keyword evidence="2" id="KW-0812">Transmembrane</keyword>
<dbReference type="InterPro" id="IPR032808">
    <property type="entry name" value="DoxX"/>
</dbReference>
<evidence type="ECO:0000256" key="2">
    <source>
        <dbReference type="ARBA" id="ARBA00022692"/>
    </source>
</evidence>
<reference evidence="5 6" key="1">
    <citation type="journal article" date="2019" name="Int. J. Syst. Evol. Microbiol.">
        <title>The Global Catalogue of Microorganisms (GCM) 10K type strain sequencing project: providing services to taxonomists for standard genome sequencing and annotation.</title>
        <authorList>
            <consortium name="The Broad Institute Genomics Platform"/>
            <consortium name="The Broad Institute Genome Sequencing Center for Infectious Disease"/>
            <person name="Wu L."/>
            <person name="Ma J."/>
        </authorList>
    </citation>
    <scope>NUCLEOTIDE SEQUENCE [LARGE SCALE GENOMIC DNA]</scope>
    <source>
        <strain evidence="5 6">JCM 15933</strain>
    </source>
</reference>
<evidence type="ECO:0000256" key="4">
    <source>
        <dbReference type="ARBA" id="ARBA00023136"/>
    </source>
</evidence>
<dbReference type="EMBL" id="BAAAQD010000019">
    <property type="protein sequence ID" value="GAA1547713.1"/>
    <property type="molecule type" value="Genomic_DNA"/>
</dbReference>
<dbReference type="Pfam" id="PF07681">
    <property type="entry name" value="DoxX"/>
    <property type="match status" value="1"/>
</dbReference>
<protein>
    <submittedName>
        <fullName evidence="5">DoxX family protein</fullName>
    </submittedName>
</protein>
<keyword evidence="3" id="KW-1133">Transmembrane helix</keyword>
<sequence>MLRSVVMGYDIPWLGMNPGMRPVRTAARSMLAAIFVIQGWAALRAPAKLADKARPVTDRLEPALKAVHPSLPTDAETLVRVNGAAQVAGGILLATGRATTPAALVLAGSLVPTTLAGHAFWEVEDPVQRNQQRINFLKNLGLVGGLIFAALDNEGRPSIAWRARNTAERARREAGYTAKTARREARHAIHTAQREARHVVNATQRDARIARLARKLP</sequence>
<evidence type="ECO:0000313" key="5">
    <source>
        <dbReference type="EMBL" id="GAA1547713.1"/>
    </source>
</evidence>
<comment type="subcellular location">
    <subcellularLocation>
        <location evidence="1">Membrane</location>
        <topology evidence="1">Multi-pass membrane protein</topology>
    </subcellularLocation>
</comment>
<organism evidence="5 6">
    <name type="scientific">Dactylosporangium maewongense</name>
    <dbReference type="NCBI Taxonomy" id="634393"/>
    <lineage>
        <taxon>Bacteria</taxon>
        <taxon>Bacillati</taxon>
        <taxon>Actinomycetota</taxon>
        <taxon>Actinomycetes</taxon>
        <taxon>Micromonosporales</taxon>
        <taxon>Micromonosporaceae</taxon>
        <taxon>Dactylosporangium</taxon>
    </lineage>
</organism>
<evidence type="ECO:0000313" key="6">
    <source>
        <dbReference type="Proteomes" id="UP001501470"/>
    </source>
</evidence>
<accession>A0ABN2BYR4</accession>
<comment type="caution">
    <text evidence="5">The sequence shown here is derived from an EMBL/GenBank/DDBJ whole genome shotgun (WGS) entry which is preliminary data.</text>
</comment>
<keyword evidence="4" id="KW-0472">Membrane</keyword>
<evidence type="ECO:0000256" key="1">
    <source>
        <dbReference type="ARBA" id="ARBA00004141"/>
    </source>
</evidence>
<gene>
    <name evidence="5" type="ORF">GCM10009827_080040</name>
</gene>